<proteinExistence type="predicted"/>
<reference evidence="2 3" key="1">
    <citation type="journal article" date="2018" name="Front. Microbiol.">
        <title>Genome-Wide Analysis of Corynespora cassiicola Leaf Fall Disease Putative Effectors.</title>
        <authorList>
            <person name="Lopez D."/>
            <person name="Ribeiro S."/>
            <person name="Label P."/>
            <person name="Fumanal B."/>
            <person name="Venisse J.S."/>
            <person name="Kohler A."/>
            <person name="de Oliveira R.R."/>
            <person name="Labutti K."/>
            <person name="Lipzen A."/>
            <person name="Lail K."/>
            <person name="Bauer D."/>
            <person name="Ohm R.A."/>
            <person name="Barry K.W."/>
            <person name="Spatafora J."/>
            <person name="Grigoriev I.V."/>
            <person name="Martin F.M."/>
            <person name="Pujade-Renaud V."/>
        </authorList>
    </citation>
    <scope>NUCLEOTIDE SEQUENCE [LARGE SCALE GENOMIC DNA]</scope>
    <source>
        <strain evidence="2 3">Philippines</strain>
    </source>
</reference>
<evidence type="ECO:0000313" key="2">
    <source>
        <dbReference type="EMBL" id="PSN67531.1"/>
    </source>
</evidence>
<dbReference type="Proteomes" id="UP000240883">
    <property type="component" value="Unassembled WGS sequence"/>
</dbReference>
<protein>
    <submittedName>
        <fullName evidence="2">Uncharacterized protein</fullName>
    </submittedName>
</protein>
<keyword evidence="3" id="KW-1185">Reference proteome</keyword>
<name>A0A2T2NQ24_CORCC</name>
<dbReference type="EMBL" id="KZ678135">
    <property type="protein sequence ID" value="PSN67531.1"/>
    <property type="molecule type" value="Genomic_DNA"/>
</dbReference>
<accession>A0A2T2NQ24</accession>
<gene>
    <name evidence="2" type="ORF">BS50DRAFT_393709</name>
</gene>
<evidence type="ECO:0000313" key="3">
    <source>
        <dbReference type="Proteomes" id="UP000240883"/>
    </source>
</evidence>
<evidence type="ECO:0000256" key="1">
    <source>
        <dbReference type="SAM" id="MobiDB-lite"/>
    </source>
</evidence>
<dbReference type="AlphaFoldDB" id="A0A2T2NQ24"/>
<organism evidence="2 3">
    <name type="scientific">Corynespora cassiicola Philippines</name>
    <dbReference type="NCBI Taxonomy" id="1448308"/>
    <lineage>
        <taxon>Eukaryota</taxon>
        <taxon>Fungi</taxon>
        <taxon>Dikarya</taxon>
        <taxon>Ascomycota</taxon>
        <taxon>Pezizomycotina</taxon>
        <taxon>Dothideomycetes</taxon>
        <taxon>Pleosporomycetidae</taxon>
        <taxon>Pleosporales</taxon>
        <taxon>Corynesporascaceae</taxon>
        <taxon>Corynespora</taxon>
    </lineage>
</organism>
<sequence>MGYCVDSRARQAKQENCASHMMARRSDFCCAFGEDGHALMADGVSGRGQTSALRLGGPSRVSLTDMLVSSFTRLSAETCFDTAQGHFQAMGKVERPCRLSYGNTAGLSSPYSRIACSGRQILVESLLLGPPRVHFSCIAWCSSLLEKGRGLGSTVPKLTDSVERSRRPFRASHVTKGRWVRGLVAGWCVLDDASGGWSSRFGHVGGGRGRAACKQCVGEANGQASNQWQGQHEAEGRPGQRKRRGNGAHSTGNGPRHHGRSPRLNGSGGFRRSPRPSLAGARSWIMSEATAFSC</sequence>
<feature type="region of interest" description="Disordered" evidence="1">
    <location>
        <begin position="222"/>
        <end position="277"/>
    </location>
</feature>